<dbReference type="SMART" id="SM00214">
    <property type="entry name" value="VWC"/>
    <property type="match status" value="3"/>
</dbReference>
<dbReference type="Pfam" id="PF00093">
    <property type="entry name" value="VWC"/>
    <property type="match status" value="1"/>
</dbReference>
<proteinExistence type="predicted"/>
<dbReference type="SUPFAM" id="SSF57603">
    <property type="entry name" value="FnI-like domain"/>
    <property type="match status" value="3"/>
</dbReference>
<dbReference type="InterPro" id="IPR001007">
    <property type="entry name" value="VWF_dom"/>
</dbReference>
<feature type="domain" description="VWFC" evidence="6">
    <location>
        <begin position="220"/>
        <end position="279"/>
    </location>
</feature>
<dbReference type="InterPro" id="IPR014853">
    <property type="entry name" value="VWF/SSPO/ZAN-like_Cys-rich_dom"/>
</dbReference>
<dbReference type="GO" id="GO:0005576">
    <property type="term" value="C:extracellular region"/>
    <property type="evidence" value="ECO:0007669"/>
    <property type="project" value="UniProtKB-SubCell"/>
</dbReference>
<feature type="signal peptide" evidence="5">
    <location>
        <begin position="1"/>
        <end position="20"/>
    </location>
</feature>
<reference evidence="8" key="2">
    <citation type="submission" date="2020-06" db="EMBL/GenBank/DDBJ databases">
        <authorList>
            <person name="Sheffer M."/>
        </authorList>
    </citation>
    <scope>NUCLEOTIDE SEQUENCE</scope>
</reference>
<keyword evidence="4" id="KW-0677">Repeat</keyword>
<evidence type="ECO:0000313" key="9">
    <source>
        <dbReference type="Proteomes" id="UP000807504"/>
    </source>
</evidence>
<feature type="chain" id="PRO_5035933465" evidence="5">
    <location>
        <begin position="21"/>
        <end position="695"/>
    </location>
</feature>
<accession>A0A8T0FBI3</accession>
<keyword evidence="9" id="KW-1185">Reference proteome</keyword>
<evidence type="ECO:0000256" key="1">
    <source>
        <dbReference type="ARBA" id="ARBA00004613"/>
    </source>
</evidence>
<keyword evidence="2" id="KW-0964">Secreted</keyword>
<dbReference type="Pfam" id="PF00094">
    <property type="entry name" value="VWD"/>
    <property type="match status" value="1"/>
</dbReference>
<dbReference type="Pfam" id="PF08742">
    <property type="entry name" value="C8"/>
    <property type="match status" value="1"/>
</dbReference>
<sequence>MNSVIVIVCLILTTFDGSYGSGLNGGSPVFCDKEGVEVDIPWISSDPCISCKCQANKQVKCDREICPNQHKSCYLLLFGQEKKSCCDMCKKCTYNGKDYENGAEWADIEDPCKRLSCQGGIVTETTVHCYTPCRSPLPPEPGTCCPICPECVTKDSKEGDIDLALPQTDPCVTCTCLGNSSSCSKKACPVLPCPPSKYIYKRGMCCPECAGNRRLFNMDGKCFLGMQVYKTGDIFQKDPCTLCTCNYSTIFCERRSCPPLECRPEHQITDEEECCPRCADPEEKKAVCMINGKIHEIRRLSRGGTPFKTKPGDCCPSCVEDDGVCTVFGDPHYRSFDGKIFNYQGSCKYILAKDCTNRSFSVEVLNEARYSKEYSWTKSITIKANGTKIRLGQYMKIHVNHKPVKLPYIELGVLSVFQEERNVLVRTNLGMKVLWDGNSYLEVSVPSYFKDHLCGLCGNYNGDPKDDFKTKNGRLVNTAEDFGNSWRVGKMKRCVMSQPSTPDITRKWNNEVHVRAMRECNVLKSPIFKPCHKKVSAVPYYNSCYLDAGECRPRDRCYCESLTAYARQCARAGQQLGDWRSSTGCDGMRCGNGQLYMNCAPACRRTCKKARKIISFPAGGPVPTGLLPASCLVGTGRGASPRTMPLLKEKHLSQTASVKWCVNLDCEQHIAGRTRNFVFFSALSYQIAITAPEYG</sequence>
<evidence type="ECO:0000256" key="5">
    <source>
        <dbReference type="SAM" id="SignalP"/>
    </source>
</evidence>
<dbReference type="PROSITE" id="PS50184">
    <property type="entry name" value="VWFC_2"/>
    <property type="match status" value="2"/>
</dbReference>
<dbReference type="Gene3D" id="2.10.70.10">
    <property type="entry name" value="Complement Module, domain 1"/>
    <property type="match status" value="1"/>
</dbReference>
<dbReference type="AlphaFoldDB" id="A0A8T0FBI3"/>
<keyword evidence="3 5" id="KW-0732">Signal</keyword>
<reference evidence="8" key="1">
    <citation type="journal article" date="2020" name="bioRxiv">
        <title>Chromosome-level reference genome of the European wasp spider Argiope bruennichi: a resource for studies on range expansion and evolutionary adaptation.</title>
        <authorList>
            <person name="Sheffer M.M."/>
            <person name="Hoppe A."/>
            <person name="Krehenwinkel H."/>
            <person name="Uhl G."/>
            <person name="Kuss A.W."/>
            <person name="Jensen L."/>
            <person name="Jensen C."/>
            <person name="Gillespie R.G."/>
            <person name="Hoff K.J."/>
            <person name="Prost S."/>
        </authorList>
    </citation>
    <scope>NUCLEOTIDE SEQUENCE</scope>
</reference>
<dbReference type="PANTHER" id="PTHR46698">
    <property type="entry name" value="CROSSVEINLESS 2"/>
    <property type="match status" value="1"/>
</dbReference>
<evidence type="ECO:0000256" key="4">
    <source>
        <dbReference type="ARBA" id="ARBA00022737"/>
    </source>
</evidence>
<dbReference type="EMBL" id="JABXBU010000015">
    <property type="protein sequence ID" value="KAF8786779.1"/>
    <property type="molecule type" value="Genomic_DNA"/>
</dbReference>
<dbReference type="PROSITE" id="PS01208">
    <property type="entry name" value="VWFC_1"/>
    <property type="match status" value="1"/>
</dbReference>
<evidence type="ECO:0000256" key="3">
    <source>
        <dbReference type="ARBA" id="ARBA00022729"/>
    </source>
</evidence>
<evidence type="ECO:0000259" key="6">
    <source>
        <dbReference type="PROSITE" id="PS50184"/>
    </source>
</evidence>
<evidence type="ECO:0000313" key="8">
    <source>
        <dbReference type="EMBL" id="KAF8786779.1"/>
    </source>
</evidence>
<protein>
    <submittedName>
        <fullName evidence="8">BMP-binding endothelial regulator protein like</fullName>
    </submittedName>
</protein>
<dbReference type="Gene3D" id="6.20.200.20">
    <property type="match status" value="3"/>
</dbReference>
<dbReference type="PROSITE" id="PS51233">
    <property type="entry name" value="VWFD"/>
    <property type="match status" value="1"/>
</dbReference>
<dbReference type="PANTHER" id="PTHR46698:SF4">
    <property type="entry name" value="CROSSVEINLESS 2"/>
    <property type="match status" value="1"/>
</dbReference>
<dbReference type="SMART" id="SM00832">
    <property type="entry name" value="C8"/>
    <property type="match status" value="1"/>
</dbReference>
<dbReference type="SMART" id="SM00216">
    <property type="entry name" value="VWD"/>
    <property type="match status" value="1"/>
</dbReference>
<feature type="domain" description="VWFC" evidence="6">
    <location>
        <begin position="149"/>
        <end position="210"/>
    </location>
</feature>
<comment type="caution">
    <text evidence="8">The sequence shown here is derived from an EMBL/GenBank/DDBJ whole genome shotgun (WGS) entry which is preliminary data.</text>
</comment>
<evidence type="ECO:0000256" key="2">
    <source>
        <dbReference type="ARBA" id="ARBA00022525"/>
    </source>
</evidence>
<gene>
    <name evidence="8" type="ORF">HNY73_008451</name>
</gene>
<dbReference type="InterPro" id="IPR001846">
    <property type="entry name" value="VWF_type-D"/>
</dbReference>
<dbReference type="InterPro" id="IPR052424">
    <property type="entry name" value="Kielin_Chordin-BMP_Reg"/>
</dbReference>
<name>A0A8T0FBI3_ARGBR</name>
<dbReference type="Proteomes" id="UP000807504">
    <property type="component" value="Unassembled WGS sequence"/>
</dbReference>
<comment type="subcellular location">
    <subcellularLocation>
        <location evidence="1">Secreted</location>
    </subcellularLocation>
</comment>
<feature type="domain" description="VWFD" evidence="7">
    <location>
        <begin position="323"/>
        <end position="495"/>
    </location>
</feature>
<organism evidence="8 9">
    <name type="scientific">Argiope bruennichi</name>
    <name type="common">Wasp spider</name>
    <name type="synonym">Aranea bruennichi</name>
    <dbReference type="NCBI Taxonomy" id="94029"/>
    <lineage>
        <taxon>Eukaryota</taxon>
        <taxon>Metazoa</taxon>
        <taxon>Ecdysozoa</taxon>
        <taxon>Arthropoda</taxon>
        <taxon>Chelicerata</taxon>
        <taxon>Arachnida</taxon>
        <taxon>Araneae</taxon>
        <taxon>Araneomorphae</taxon>
        <taxon>Entelegynae</taxon>
        <taxon>Araneoidea</taxon>
        <taxon>Araneidae</taxon>
        <taxon>Argiope</taxon>
    </lineage>
</organism>
<evidence type="ECO:0000259" key="7">
    <source>
        <dbReference type="PROSITE" id="PS51233"/>
    </source>
</evidence>